<accession>A0A6A6ZSM4</accession>
<comment type="caution">
    <text evidence="3">Lacks conserved residue(s) required for the propagation of feature annotation.</text>
</comment>
<dbReference type="SMART" id="SM00270">
    <property type="entry name" value="ChtBD1"/>
    <property type="match status" value="2"/>
</dbReference>
<dbReference type="AlphaFoldDB" id="A0A6A6ZSM4"/>
<keyword evidence="2 3" id="KW-1015">Disulfide bond</keyword>
<evidence type="ECO:0000256" key="3">
    <source>
        <dbReference type="PROSITE-ProRule" id="PRU00261"/>
    </source>
</evidence>
<feature type="disulfide bond" evidence="3">
    <location>
        <begin position="137"/>
        <end position="151"/>
    </location>
</feature>
<feature type="compositionally biased region" description="Low complexity" evidence="4">
    <location>
        <begin position="78"/>
        <end position="90"/>
    </location>
</feature>
<dbReference type="CDD" id="cd11618">
    <property type="entry name" value="ChtBD1_1"/>
    <property type="match status" value="2"/>
</dbReference>
<dbReference type="InterPro" id="IPR001002">
    <property type="entry name" value="Chitin-bd_1"/>
</dbReference>
<feature type="chain" id="PRO_5025606183" description="Chitin-binding type-1 domain-containing protein" evidence="5">
    <location>
        <begin position="18"/>
        <end position="585"/>
    </location>
</feature>
<dbReference type="SUPFAM" id="SSF57016">
    <property type="entry name" value="Plant lectins/antimicrobial peptides"/>
    <property type="match status" value="2"/>
</dbReference>
<proteinExistence type="predicted"/>
<evidence type="ECO:0000256" key="2">
    <source>
        <dbReference type="ARBA" id="ARBA00023157"/>
    </source>
</evidence>
<dbReference type="Gene3D" id="3.30.60.10">
    <property type="entry name" value="Endochitinase-like"/>
    <property type="match status" value="2"/>
</dbReference>
<dbReference type="EMBL" id="MU006231">
    <property type="protein sequence ID" value="KAF2823788.1"/>
    <property type="molecule type" value="Genomic_DNA"/>
</dbReference>
<organism evidence="7 8">
    <name type="scientific">Ophiobolus disseminans</name>
    <dbReference type="NCBI Taxonomy" id="1469910"/>
    <lineage>
        <taxon>Eukaryota</taxon>
        <taxon>Fungi</taxon>
        <taxon>Dikarya</taxon>
        <taxon>Ascomycota</taxon>
        <taxon>Pezizomycotina</taxon>
        <taxon>Dothideomycetes</taxon>
        <taxon>Pleosporomycetidae</taxon>
        <taxon>Pleosporales</taxon>
        <taxon>Pleosporineae</taxon>
        <taxon>Phaeosphaeriaceae</taxon>
        <taxon>Ophiobolus</taxon>
    </lineage>
</organism>
<dbReference type="PANTHER" id="PTHR47849:SF8">
    <property type="entry name" value="LECTIN"/>
    <property type="match status" value="1"/>
</dbReference>
<evidence type="ECO:0000256" key="5">
    <source>
        <dbReference type="SAM" id="SignalP"/>
    </source>
</evidence>
<dbReference type="PROSITE" id="PS50941">
    <property type="entry name" value="CHIT_BIND_I_2"/>
    <property type="match status" value="2"/>
</dbReference>
<evidence type="ECO:0000256" key="1">
    <source>
        <dbReference type="ARBA" id="ARBA00022669"/>
    </source>
</evidence>
<reference evidence="7" key="1">
    <citation type="journal article" date="2020" name="Stud. Mycol.">
        <title>101 Dothideomycetes genomes: a test case for predicting lifestyles and emergence of pathogens.</title>
        <authorList>
            <person name="Haridas S."/>
            <person name="Albert R."/>
            <person name="Binder M."/>
            <person name="Bloem J."/>
            <person name="Labutti K."/>
            <person name="Salamov A."/>
            <person name="Andreopoulos B."/>
            <person name="Baker S."/>
            <person name="Barry K."/>
            <person name="Bills G."/>
            <person name="Bluhm B."/>
            <person name="Cannon C."/>
            <person name="Castanera R."/>
            <person name="Culley D."/>
            <person name="Daum C."/>
            <person name="Ezra D."/>
            <person name="Gonzalez J."/>
            <person name="Henrissat B."/>
            <person name="Kuo A."/>
            <person name="Liang C."/>
            <person name="Lipzen A."/>
            <person name="Lutzoni F."/>
            <person name="Magnuson J."/>
            <person name="Mondo S."/>
            <person name="Nolan M."/>
            <person name="Ohm R."/>
            <person name="Pangilinan J."/>
            <person name="Park H.-J."/>
            <person name="Ramirez L."/>
            <person name="Alfaro M."/>
            <person name="Sun H."/>
            <person name="Tritt A."/>
            <person name="Yoshinaga Y."/>
            <person name="Zwiers L.-H."/>
            <person name="Turgeon B."/>
            <person name="Goodwin S."/>
            <person name="Spatafora J."/>
            <person name="Crous P."/>
            <person name="Grigoriev I."/>
        </authorList>
    </citation>
    <scope>NUCLEOTIDE SEQUENCE</scope>
    <source>
        <strain evidence="7">CBS 113818</strain>
    </source>
</reference>
<evidence type="ECO:0000256" key="4">
    <source>
        <dbReference type="SAM" id="MobiDB-lite"/>
    </source>
</evidence>
<gene>
    <name evidence="7" type="ORF">CC86DRAFT_468803</name>
</gene>
<evidence type="ECO:0000259" key="6">
    <source>
        <dbReference type="PROSITE" id="PS50941"/>
    </source>
</evidence>
<keyword evidence="5" id="KW-0732">Signal</keyword>
<dbReference type="InterPro" id="IPR036861">
    <property type="entry name" value="Endochitinase-like_sf"/>
</dbReference>
<dbReference type="OrthoDB" id="1193027at2759"/>
<protein>
    <recommendedName>
        <fullName evidence="6">Chitin-binding type-1 domain-containing protein</fullName>
    </recommendedName>
</protein>
<feature type="signal peptide" evidence="5">
    <location>
        <begin position="1"/>
        <end position="17"/>
    </location>
</feature>
<dbReference type="GO" id="GO:0008061">
    <property type="term" value="F:chitin binding"/>
    <property type="evidence" value="ECO:0007669"/>
    <property type="project" value="UniProtKB-UniRule"/>
</dbReference>
<keyword evidence="8" id="KW-1185">Reference proteome</keyword>
<feature type="region of interest" description="Disordered" evidence="4">
    <location>
        <begin position="78"/>
        <end position="98"/>
    </location>
</feature>
<feature type="non-terminal residue" evidence="7">
    <location>
        <position position="585"/>
    </location>
</feature>
<evidence type="ECO:0000313" key="7">
    <source>
        <dbReference type="EMBL" id="KAF2823788.1"/>
    </source>
</evidence>
<feature type="domain" description="Chitin-binding type-1" evidence="6">
    <location>
        <begin position="23"/>
        <end position="69"/>
    </location>
</feature>
<name>A0A6A6ZSM4_9PLEO</name>
<feature type="disulfide bond" evidence="3">
    <location>
        <begin position="42"/>
        <end position="56"/>
    </location>
</feature>
<dbReference type="Proteomes" id="UP000799424">
    <property type="component" value="Unassembled WGS sequence"/>
</dbReference>
<feature type="domain" description="Chitin-binding type-1" evidence="6">
    <location>
        <begin position="113"/>
        <end position="164"/>
    </location>
</feature>
<feature type="region of interest" description="Disordered" evidence="4">
    <location>
        <begin position="169"/>
        <end position="208"/>
    </location>
</feature>
<dbReference type="PANTHER" id="PTHR47849">
    <property type="entry name" value="CHITIN-BINDING LECTIN 1"/>
    <property type="match status" value="1"/>
</dbReference>
<sequence length="585" mass="59433">MRFLIWLAVSLTQLTLAQRISTSARCGPDFGLTCKGSRYGDCCSQYSYCGSTDGYCGKGCQEGFGTCKGSASSIRVSSTPPVKTTTPVPSANTSPTRIASSAAPASTLKVTTNARCGSAYDASPKGQTCQGSKYGNCCSQYSYCGSTDAYCGQGCQSLFGSCKPVSSSVRLSSSTSRTSSAVSSSASNSRTSTTSSASSSLSSSGASTSTSVILSSSTSRSSTVSSSISASSSAISSTSSSAMPTPSSSSVSSTLSTTLSGIPAVVTSSSPVASSCAAQITNIVKNGQFNNGNSNPWTATTDQFLSPGVTTGTGHDDSTYFSFFTDYPTGANGALSQTLQTIPAGTVVDCYAWIATARYDSGSTRIQLSLNNQRCGGESISGDKTWTRMGSRITLSADVTELRITVGADGSGGRESYEVLVDDVSVLPVSGPGLPRCSNAAVSSSTLSATLSSALSSTSASSSTPLTSSSTTLSSSSTSLVAPLASSSSPASSPSAAACNPKANYITNGQFASFVGWTEAGDVSYRDLPSEGGHNDGPYYEYGSGGSRLTQIVGIPAGTEVSCSAWAQILVEYEQPRTFEMLIDG</sequence>
<dbReference type="Gene3D" id="2.60.120.260">
    <property type="entry name" value="Galactose-binding domain-like"/>
    <property type="match status" value="1"/>
</dbReference>
<keyword evidence="1 3" id="KW-0147">Chitin-binding</keyword>
<evidence type="ECO:0000313" key="8">
    <source>
        <dbReference type="Proteomes" id="UP000799424"/>
    </source>
</evidence>